<dbReference type="PANTHER" id="PTHR39069:SF8">
    <property type="entry name" value="FI17111P1"/>
    <property type="match status" value="1"/>
</dbReference>
<protein>
    <recommendedName>
        <fullName evidence="1">EGF-like domain-containing protein</fullName>
    </recommendedName>
</protein>
<dbReference type="Pfam" id="PF01683">
    <property type="entry name" value="EB"/>
    <property type="match status" value="1"/>
</dbReference>
<gene>
    <name evidence="2" type="ORF">DSTB1V02_LOCUS4717</name>
</gene>
<feature type="domain" description="EGF-like" evidence="1">
    <location>
        <begin position="425"/>
        <end position="463"/>
    </location>
</feature>
<name>A0A7R8X690_9CRUS</name>
<feature type="domain" description="EGF-like" evidence="1">
    <location>
        <begin position="105"/>
        <end position="146"/>
    </location>
</feature>
<organism evidence="2">
    <name type="scientific">Darwinula stevensoni</name>
    <dbReference type="NCBI Taxonomy" id="69355"/>
    <lineage>
        <taxon>Eukaryota</taxon>
        <taxon>Metazoa</taxon>
        <taxon>Ecdysozoa</taxon>
        <taxon>Arthropoda</taxon>
        <taxon>Crustacea</taxon>
        <taxon>Oligostraca</taxon>
        <taxon>Ostracoda</taxon>
        <taxon>Podocopa</taxon>
        <taxon>Podocopida</taxon>
        <taxon>Darwinulocopina</taxon>
        <taxon>Darwinuloidea</taxon>
        <taxon>Darwinulidae</taxon>
        <taxon>Darwinula</taxon>
    </lineage>
</organism>
<keyword evidence="3" id="KW-1185">Reference proteome</keyword>
<feature type="domain" description="EGF-like" evidence="1">
    <location>
        <begin position="70"/>
        <end position="97"/>
    </location>
</feature>
<dbReference type="EMBL" id="LR900239">
    <property type="protein sequence ID" value="CAD7244830.1"/>
    <property type="molecule type" value="Genomic_DNA"/>
</dbReference>
<feature type="domain" description="EGF-like" evidence="1">
    <location>
        <begin position="252"/>
        <end position="292"/>
    </location>
</feature>
<sequence>MLVTRSIVPEAREELGEDCDPALGESACNDPNAECVGPDGFTTCDCIAGHLNEAGTCKVPEGGWCIMAEECVSNADCDEHICTCNPGYIPDGSGQCRRQGALDEDCDPLMGALACTDLNAECVDAGAGFTTCQCKAGYVNDAGICKRQGALDEECDPLMGALACLDPNAECLEAGAGFATCQCKAGHVNDAGICTDAALVLMKCASSSLVEVHDLRATRDIRKAAEPFAATGKQLIRHSAIVPGRRGELGEECHPSLGDLACLDPNAECLHVGAGTICRCKVGYVEDTGICMKDGQVRDQSGSVCFSSAFLSQGFQSWVKDVRPRRDAKRRMRNAPGGRASVRRAFSKTGRNAVPTITVISLVLDENPETGEGGLGDPCDGDEDCNEDQNLACNLSLMKCDCADGYVFDTDILMCVTGGGGLGDPCSNDSDCNGNLHYHCDEEAQICTCADDYELDLETLLCERILGGLGDECEKNEDCNGDLNLKCDEELKKCNCRDGFSLDPETLQCVPSSSYY</sequence>
<reference evidence="2" key="1">
    <citation type="submission" date="2020-11" db="EMBL/GenBank/DDBJ databases">
        <authorList>
            <person name="Tran Van P."/>
        </authorList>
    </citation>
    <scope>NUCLEOTIDE SEQUENCE</scope>
</reference>
<accession>A0A7R8X690</accession>
<dbReference type="AlphaFoldDB" id="A0A7R8X690"/>
<evidence type="ECO:0000313" key="2">
    <source>
        <dbReference type="EMBL" id="CAD7244830.1"/>
    </source>
</evidence>
<dbReference type="OrthoDB" id="409374at2759"/>
<dbReference type="Proteomes" id="UP000677054">
    <property type="component" value="Unassembled WGS sequence"/>
</dbReference>
<proteinExistence type="predicted"/>
<dbReference type="PANTHER" id="PTHR39069">
    <property type="entry name" value="ECDYSONE-INDUCIBLE GENE E1, ISOFORM A"/>
    <property type="match status" value="1"/>
</dbReference>
<evidence type="ECO:0000259" key="1">
    <source>
        <dbReference type="SMART" id="SM00181"/>
    </source>
</evidence>
<feature type="domain" description="EGF-like" evidence="1">
    <location>
        <begin position="378"/>
        <end position="416"/>
    </location>
</feature>
<feature type="domain" description="EGF-like" evidence="1">
    <location>
        <begin position="472"/>
        <end position="510"/>
    </location>
</feature>
<dbReference type="InterPro" id="IPR006149">
    <property type="entry name" value="EB_dom"/>
</dbReference>
<dbReference type="EMBL" id="CAJPEV010000722">
    <property type="protein sequence ID" value="CAG0887907.1"/>
    <property type="molecule type" value="Genomic_DNA"/>
</dbReference>
<evidence type="ECO:0000313" key="3">
    <source>
        <dbReference type="Proteomes" id="UP000677054"/>
    </source>
</evidence>
<feature type="domain" description="EGF-like" evidence="1">
    <location>
        <begin position="18"/>
        <end position="58"/>
    </location>
</feature>
<dbReference type="InterPro" id="IPR000742">
    <property type="entry name" value="EGF"/>
</dbReference>
<feature type="domain" description="EGF-like" evidence="1">
    <location>
        <begin position="154"/>
        <end position="195"/>
    </location>
</feature>
<dbReference type="SMART" id="SM00181">
    <property type="entry name" value="EGF"/>
    <property type="match status" value="8"/>
</dbReference>